<organism evidence="2">
    <name type="scientific">Anguilla anguilla</name>
    <name type="common">European freshwater eel</name>
    <name type="synonym">Muraena anguilla</name>
    <dbReference type="NCBI Taxonomy" id="7936"/>
    <lineage>
        <taxon>Eukaryota</taxon>
        <taxon>Metazoa</taxon>
        <taxon>Chordata</taxon>
        <taxon>Craniata</taxon>
        <taxon>Vertebrata</taxon>
        <taxon>Euteleostomi</taxon>
        <taxon>Actinopterygii</taxon>
        <taxon>Neopterygii</taxon>
        <taxon>Teleostei</taxon>
        <taxon>Anguilliformes</taxon>
        <taxon>Anguillidae</taxon>
        <taxon>Anguilla</taxon>
    </lineage>
</organism>
<dbReference type="PROSITE" id="PS51408">
    <property type="entry name" value="TRANSFERRIN_LIKE_4"/>
    <property type="match status" value="1"/>
</dbReference>
<name>A0A0E9SXQ3_ANGAN</name>
<evidence type="ECO:0000259" key="1">
    <source>
        <dbReference type="PROSITE" id="PS51408"/>
    </source>
</evidence>
<dbReference type="Gene3D" id="3.40.190.10">
    <property type="entry name" value="Periplasmic binding protein-like II"/>
    <property type="match status" value="1"/>
</dbReference>
<proteinExistence type="predicted"/>
<feature type="domain" description="Transferrin-like" evidence="1">
    <location>
        <begin position="1"/>
        <end position="44"/>
    </location>
</feature>
<dbReference type="AlphaFoldDB" id="A0A0E9SXQ3"/>
<dbReference type="EMBL" id="GBXM01062535">
    <property type="protein sequence ID" value="JAH46042.1"/>
    <property type="molecule type" value="Transcribed_RNA"/>
</dbReference>
<protein>
    <recommendedName>
        <fullName evidence="1">Transferrin-like domain-containing protein</fullName>
    </recommendedName>
</protein>
<reference evidence="2" key="1">
    <citation type="submission" date="2014-11" db="EMBL/GenBank/DDBJ databases">
        <authorList>
            <person name="Amaro Gonzalez C."/>
        </authorList>
    </citation>
    <scope>NUCLEOTIDE SEQUENCE</scope>
</reference>
<dbReference type="EMBL" id="GBXM01079154">
    <property type="protein sequence ID" value="JAH29423.1"/>
    <property type="molecule type" value="Transcribed_RNA"/>
</dbReference>
<accession>A0A0E9SXQ3</accession>
<dbReference type="InterPro" id="IPR001156">
    <property type="entry name" value="Transferrin-like_dom"/>
</dbReference>
<reference evidence="2" key="2">
    <citation type="journal article" date="2015" name="Fish Shellfish Immunol.">
        <title>Early steps in the European eel (Anguilla anguilla)-Vibrio vulnificus interaction in the gills: Role of the RtxA13 toxin.</title>
        <authorList>
            <person name="Callol A."/>
            <person name="Pajuelo D."/>
            <person name="Ebbesson L."/>
            <person name="Teles M."/>
            <person name="MacKenzie S."/>
            <person name="Amaro C."/>
        </authorList>
    </citation>
    <scope>NUCLEOTIDE SEQUENCE</scope>
</reference>
<evidence type="ECO:0000313" key="2">
    <source>
        <dbReference type="EMBL" id="JAH46042.1"/>
    </source>
</evidence>
<dbReference type="SUPFAM" id="SSF53850">
    <property type="entry name" value="Periplasmic binding protein-like II"/>
    <property type="match status" value="1"/>
</dbReference>
<sequence length="66" mass="7466">MFQSEGSNLLFEDSTKCLQEVIKGQSFKDFLGKEYYDAVTSLKTCSTSVSELEKACTFHTCQQKKV</sequence>